<dbReference type="Proteomes" id="UP000704176">
    <property type="component" value="Unassembled WGS sequence"/>
</dbReference>
<keyword evidence="3" id="KW-1185">Reference proteome</keyword>
<gene>
    <name evidence="2" type="ORF">K9B37_21275</name>
</gene>
<comment type="caution">
    <text evidence="2">The sequence shown here is derived from an EMBL/GenBank/DDBJ whole genome shotgun (WGS) entry which is preliminary data.</text>
</comment>
<evidence type="ECO:0000259" key="1">
    <source>
        <dbReference type="Pfam" id="PF09361"/>
    </source>
</evidence>
<reference evidence="2 3" key="1">
    <citation type="submission" date="2021-09" db="EMBL/GenBank/DDBJ databases">
        <title>The complete genome sequence of a new microorganism.</title>
        <authorList>
            <person name="Zi Z."/>
        </authorList>
    </citation>
    <scope>NUCLEOTIDE SEQUENCE [LARGE SCALE GENOMIC DNA]</scope>
    <source>
        <strain evidence="2 3">WGZ8</strain>
    </source>
</reference>
<evidence type="ECO:0000313" key="3">
    <source>
        <dbReference type="Proteomes" id="UP000704176"/>
    </source>
</evidence>
<evidence type="ECO:0000313" key="2">
    <source>
        <dbReference type="EMBL" id="MBZ6078795.1"/>
    </source>
</evidence>
<dbReference type="InterPro" id="IPR018968">
    <property type="entry name" value="Phasin"/>
</dbReference>
<dbReference type="RefSeq" id="WP_224315544.1">
    <property type="nucleotide sequence ID" value="NZ_JAIRBM010000022.1"/>
</dbReference>
<proteinExistence type="predicted"/>
<accession>A0ABS7VUR5</accession>
<organism evidence="2 3">
    <name type="scientific">Microvirga puerhi</name>
    <dbReference type="NCBI Taxonomy" id="2876078"/>
    <lineage>
        <taxon>Bacteria</taxon>
        <taxon>Pseudomonadati</taxon>
        <taxon>Pseudomonadota</taxon>
        <taxon>Alphaproteobacteria</taxon>
        <taxon>Hyphomicrobiales</taxon>
        <taxon>Methylobacteriaceae</taxon>
        <taxon>Microvirga</taxon>
    </lineage>
</organism>
<sequence length="115" mass="12803">MTAQKSSAADPARSAAAFNTLAAENGHALFVGMDSWLKASAECQREIIEFLAHRLEKDGTVAQQIASCKNLMDAMTLQARWAGETVRDYNDEMTRIMAIYTQPEAARTQQRHKRS</sequence>
<dbReference type="Pfam" id="PF09361">
    <property type="entry name" value="Phasin_2"/>
    <property type="match status" value="1"/>
</dbReference>
<dbReference type="EMBL" id="JAIRBM010000022">
    <property type="protein sequence ID" value="MBZ6078795.1"/>
    <property type="molecule type" value="Genomic_DNA"/>
</dbReference>
<protein>
    <submittedName>
        <fullName evidence="2">Phasin family protein</fullName>
    </submittedName>
</protein>
<name>A0ABS7VUR5_9HYPH</name>
<feature type="domain" description="Phasin" evidence="1">
    <location>
        <begin position="18"/>
        <end position="102"/>
    </location>
</feature>